<dbReference type="EMBL" id="MWIP01000029">
    <property type="protein sequence ID" value="KAF1684594.1"/>
    <property type="molecule type" value="Genomic_DNA"/>
</dbReference>
<protein>
    <recommendedName>
        <fullName evidence="4">L-serine ammonia-lyase</fullName>
        <ecNumber evidence="4">4.3.1.17</ecNumber>
    </recommendedName>
</protein>
<dbReference type="EC" id="4.3.1.17" evidence="4"/>
<dbReference type="InterPro" id="IPR051318">
    <property type="entry name" value="Fe-S_L-Ser"/>
</dbReference>
<dbReference type="RefSeq" id="WP_162310428.1">
    <property type="nucleotide sequence ID" value="NZ_MWIP01000004.1"/>
</dbReference>
<keyword evidence="9" id="KW-0411">Iron-sulfur</keyword>
<dbReference type="PANTHER" id="PTHR30182">
    <property type="entry name" value="L-SERINE DEHYDRATASE"/>
    <property type="match status" value="1"/>
</dbReference>
<comment type="cofactor">
    <cofactor evidence="1">
        <name>[4Fe-4S] cluster</name>
        <dbReference type="ChEBI" id="CHEBI:49883"/>
    </cofactor>
</comment>
<comment type="catalytic activity">
    <reaction evidence="11">
        <text>L-serine = pyruvate + NH4(+)</text>
        <dbReference type="Rhea" id="RHEA:19169"/>
        <dbReference type="ChEBI" id="CHEBI:15361"/>
        <dbReference type="ChEBI" id="CHEBI:28938"/>
        <dbReference type="ChEBI" id="CHEBI:33384"/>
        <dbReference type="EC" id="4.3.1.17"/>
    </reaction>
</comment>
<comment type="caution">
    <text evidence="13">The sequence shown here is derived from an EMBL/GenBank/DDBJ whole genome shotgun (WGS) entry which is preliminary data.</text>
</comment>
<evidence type="ECO:0000256" key="9">
    <source>
        <dbReference type="ARBA" id="ARBA00023014"/>
    </source>
</evidence>
<keyword evidence="15" id="KW-1185">Reference proteome</keyword>
<keyword evidence="8" id="KW-0408">Iron</keyword>
<keyword evidence="6" id="KW-0004">4Fe-4S</keyword>
<evidence type="ECO:0000256" key="6">
    <source>
        <dbReference type="ARBA" id="ARBA00022485"/>
    </source>
</evidence>
<dbReference type="PANTHER" id="PTHR30182:SF1">
    <property type="entry name" value="L-SERINE DEHYDRATASE 1"/>
    <property type="match status" value="1"/>
</dbReference>
<feature type="domain" description="Serine dehydratase-like alpha subunit" evidence="12">
    <location>
        <begin position="2"/>
        <end position="34"/>
    </location>
</feature>
<keyword evidence="5" id="KW-0312">Gluconeogenesis</keyword>
<dbReference type="GO" id="GO:0051539">
    <property type="term" value="F:4 iron, 4 sulfur cluster binding"/>
    <property type="evidence" value="ECO:0007669"/>
    <property type="project" value="UniProtKB-KW"/>
</dbReference>
<reference evidence="13 15" key="1">
    <citation type="submission" date="2017-10" db="EMBL/GenBank/DDBJ databases">
        <title>Whole genome sequencing of Pseudoxanthomonas broegbernensis DSM 12573(T).</title>
        <authorList>
            <person name="Kumar S."/>
            <person name="Bansal K."/>
            <person name="Kaur A."/>
            <person name="Patil P."/>
            <person name="Sharma S."/>
            <person name="Patil P.B."/>
        </authorList>
    </citation>
    <scope>NUCLEOTIDE SEQUENCE [LARGE SCALE GENOMIC DNA]</scope>
    <source>
        <strain evidence="13 15">DSM 12573</strain>
    </source>
</reference>
<evidence type="ECO:0000313" key="15">
    <source>
        <dbReference type="Proteomes" id="UP000462066"/>
    </source>
</evidence>
<organism evidence="13 15">
    <name type="scientific">Pseudoxanthomonas broegbernensis</name>
    <dbReference type="NCBI Taxonomy" id="83619"/>
    <lineage>
        <taxon>Bacteria</taxon>
        <taxon>Pseudomonadati</taxon>
        <taxon>Pseudomonadota</taxon>
        <taxon>Gammaproteobacteria</taxon>
        <taxon>Lysobacterales</taxon>
        <taxon>Lysobacteraceae</taxon>
        <taxon>Pseudoxanthomonas</taxon>
    </lineage>
</organism>
<evidence type="ECO:0000313" key="14">
    <source>
        <dbReference type="EMBL" id="KAF1686807.1"/>
    </source>
</evidence>
<comment type="pathway">
    <text evidence="2">Carbohydrate biosynthesis; gluconeogenesis.</text>
</comment>
<name>A0A7V8GJV3_9GAMM</name>
<evidence type="ECO:0000256" key="1">
    <source>
        <dbReference type="ARBA" id="ARBA00001966"/>
    </source>
</evidence>
<evidence type="ECO:0000259" key="12">
    <source>
        <dbReference type="Pfam" id="PF03313"/>
    </source>
</evidence>
<evidence type="ECO:0000256" key="7">
    <source>
        <dbReference type="ARBA" id="ARBA00022723"/>
    </source>
</evidence>
<evidence type="ECO:0000256" key="2">
    <source>
        <dbReference type="ARBA" id="ARBA00004742"/>
    </source>
</evidence>
<keyword evidence="10" id="KW-0456">Lyase</keyword>
<dbReference type="InterPro" id="IPR005130">
    <property type="entry name" value="Ser_deHydtase-like_asu"/>
</dbReference>
<dbReference type="AlphaFoldDB" id="A0A7V8GJV3"/>
<evidence type="ECO:0000256" key="10">
    <source>
        <dbReference type="ARBA" id="ARBA00023239"/>
    </source>
</evidence>
<accession>A0A7V8GJV3</accession>
<comment type="similarity">
    <text evidence="3">Belongs to the iron-sulfur dependent L-serine dehydratase family.</text>
</comment>
<dbReference type="Pfam" id="PF03313">
    <property type="entry name" value="SDH_alpha"/>
    <property type="match status" value="1"/>
</dbReference>
<sequence length="40" mass="4522">GQHKVSLDKVIKTMRETGRDMQDKYKETSRGGLAVNVIEC</sequence>
<dbReference type="EMBL" id="MWIP01000004">
    <property type="protein sequence ID" value="KAF1686807.1"/>
    <property type="molecule type" value="Genomic_DNA"/>
</dbReference>
<keyword evidence="7" id="KW-0479">Metal-binding</keyword>
<dbReference type="Proteomes" id="UP000462066">
    <property type="component" value="Unassembled WGS sequence"/>
</dbReference>
<evidence type="ECO:0000256" key="11">
    <source>
        <dbReference type="ARBA" id="ARBA00049406"/>
    </source>
</evidence>
<gene>
    <name evidence="14" type="ORF">B1992_05265</name>
    <name evidence="13" type="ORF">B1992_14900</name>
</gene>
<evidence type="ECO:0000313" key="13">
    <source>
        <dbReference type="EMBL" id="KAF1684594.1"/>
    </source>
</evidence>
<dbReference type="GO" id="GO:0046872">
    <property type="term" value="F:metal ion binding"/>
    <property type="evidence" value="ECO:0007669"/>
    <property type="project" value="UniProtKB-KW"/>
</dbReference>
<evidence type="ECO:0000256" key="4">
    <source>
        <dbReference type="ARBA" id="ARBA00012093"/>
    </source>
</evidence>
<evidence type="ECO:0000256" key="3">
    <source>
        <dbReference type="ARBA" id="ARBA00008636"/>
    </source>
</evidence>
<feature type="non-terminal residue" evidence="13">
    <location>
        <position position="1"/>
    </location>
</feature>
<evidence type="ECO:0000256" key="5">
    <source>
        <dbReference type="ARBA" id="ARBA00022432"/>
    </source>
</evidence>
<dbReference type="GO" id="GO:0006094">
    <property type="term" value="P:gluconeogenesis"/>
    <property type="evidence" value="ECO:0007669"/>
    <property type="project" value="UniProtKB-KW"/>
</dbReference>
<dbReference type="GO" id="GO:0003941">
    <property type="term" value="F:L-serine ammonia-lyase activity"/>
    <property type="evidence" value="ECO:0007669"/>
    <property type="project" value="UniProtKB-EC"/>
</dbReference>
<evidence type="ECO:0000256" key="8">
    <source>
        <dbReference type="ARBA" id="ARBA00023004"/>
    </source>
</evidence>
<proteinExistence type="inferred from homology"/>